<dbReference type="CDD" id="cd00092">
    <property type="entry name" value="HTH_CRP"/>
    <property type="match status" value="1"/>
</dbReference>
<dbReference type="RefSeq" id="WP_163898209.1">
    <property type="nucleotide sequence ID" value="NZ_CP048425.1"/>
</dbReference>
<keyword evidence="7" id="KW-1185">Reference proteome</keyword>
<dbReference type="PROSITE" id="PS50042">
    <property type="entry name" value="CNMP_BINDING_3"/>
    <property type="match status" value="1"/>
</dbReference>
<proteinExistence type="predicted"/>
<dbReference type="GO" id="GO:0003700">
    <property type="term" value="F:DNA-binding transcription factor activity"/>
    <property type="evidence" value="ECO:0007669"/>
    <property type="project" value="InterPro"/>
</dbReference>
<reference evidence="6 7" key="1">
    <citation type="submission" date="2020-02" db="EMBL/GenBank/DDBJ databases">
        <title>Genome sequence of the type strain CCBAU10050 of Rhizobium daejeonense.</title>
        <authorList>
            <person name="Gao J."/>
            <person name="Sun J."/>
        </authorList>
    </citation>
    <scope>NUCLEOTIDE SEQUENCE [LARGE SCALE GENOMIC DNA]</scope>
    <source>
        <strain evidence="6 7">CCBAU10050</strain>
    </source>
</reference>
<protein>
    <submittedName>
        <fullName evidence="6">Helix-turn-helix domain-containing protein</fullName>
    </submittedName>
</protein>
<dbReference type="CDD" id="cd00038">
    <property type="entry name" value="CAP_ED"/>
    <property type="match status" value="1"/>
</dbReference>
<dbReference type="EMBL" id="JAAKZH010000015">
    <property type="protein sequence ID" value="NGO66719.1"/>
    <property type="molecule type" value="Genomic_DNA"/>
</dbReference>
<accession>A0A6M1S6A5</accession>
<dbReference type="PROSITE" id="PS00042">
    <property type="entry name" value="HTH_CRP_1"/>
    <property type="match status" value="1"/>
</dbReference>
<feature type="domain" description="HTH crp-type" evidence="5">
    <location>
        <begin position="152"/>
        <end position="228"/>
    </location>
</feature>
<dbReference type="Pfam" id="PF00027">
    <property type="entry name" value="cNMP_binding"/>
    <property type="match status" value="1"/>
</dbReference>
<sequence>MPGSSVRTSALATPIEIGSITDLNYRDGLPRSIGRTGSTRNYKAGKVLIADGDGSMIVGQVISGVVRITQALDDGRQQVVGLALKGEFFGCLFQNYNAFLYEAATDLTARVYAQSAVEATMARNHEVEHMIMMELLRDLEVSREWMMVLGCQNTLERVVSFMLHIRKRMKMAGLASDERIIEFPIGRRDIAGYLGTTVETISRHIQMLARQGIISIVDNSHFEILNLVRLQTLSKLHWKESLRKDARVSKAGGRVHHQPVAPEFILSTGLQHIGEVIAN</sequence>
<dbReference type="InterPro" id="IPR000595">
    <property type="entry name" value="cNMP-bd_dom"/>
</dbReference>
<dbReference type="Gene3D" id="2.60.120.10">
    <property type="entry name" value="Jelly Rolls"/>
    <property type="match status" value="1"/>
</dbReference>
<dbReference type="Proteomes" id="UP000477849">
    <property type="component" value="Unassembled WGS sequence"/>
</dbReference>
<comment type="caution">
    <text evidence="6">The sequence shown here is derived from an EMBL/GenBank/DDBJ whole genome shotgun (WGS) entry which is preliminary data.</text>
</comment>
<dbReference type="AlphaFoldDB" id="A0A6M1S6A5"/>
<evidence type="ECO:0000256" key="2">
    <source>
        <dbReference type="ARBA" id="ARBA00023125"/>
    </source>
</evidence>
<evidence type="ECO:0000256" key="1">
    <source>
        <dbReference type="ARBA" id="ARBA00023015"/>
    </source>
</evidence>
<dbReference type="InterPro" id="IPR012318">
    <property type="entry name" value="HTH_CRP"/>
</dbReference>
<dbReference type="InterPro" id="IPR036388">
    <property type="entry name" value="WH-like_DNA-bd_sf"/>
</dbReference>
<evidence type="ECO:0000313" key="6">
    <source>
        <dbReference type="EMBL" id="NGO66719.1"/>
    </source>
</evidence>
<keyword evidence="1" id="KW-0805">Transcription regulation</keyword>
<dbReference type="SMART" id="SM00419">
    <property type="entry name" value="HTH_CRP"/>
    <property type="match status" value="1"/>
</dbReference>
<evidence type="ECO:0000313" key="7">
    <source>
        <dbReference type="Proteomes" id="UP000477849"/>
    </source>
</evidence>
<evidence type="ECO:0000256" key="3">
    <source>
        <dbReference type="ARBA" id="ARBA00023163"/>
    </source>
</evidence>
<keyword evidence="3" id="KW-0804">Transcription</keyword>
<dbReference type="Pfam" id="PF13545">
    <property type="entry name" value="HTH_Crp_2"/>
    <property type="match status" value="1"/>
</dbReference>
<organism evidence="6 7">
    <name type="scientific">Rhizobium daejeonense</name>
    <dbReference type="NCBI Taxonomy" id="240521"/>
    <lineage>
        <taxon>Bacteria</taxon>
        <taxon>Pseudomonadati</taxon>
        <taxon>Pseudomonadota</taxon>
        <taxon>Alphaproteobacteria</taxon>
        <taxon>Hyphomicrobiales</taxon>
        <taxon>Rhizobiaceae</taxon>
        <taxon>Rhizobium/Agrobacterium group</taxon>
        <taxon>Rhizobium</taxon>
    </lineage>
</organism>
<gene>
    <name evidence="6" type="ORF">G6N76_23945</name>
</gene>
<dbReference type="SUPFAM" id="SSF51206">
    <property type="entry name" value="cAMP-binding domain-like"/>
    <property type="match status" value="1"/>
</dbReference>
<dbReference type="PRINTS" id="PR00034">
    <property type="entry name" value="HTHCRP"/>
</dbReference>
<dbReference type="SUPFAM" id="SSF46785">
    <property type="entry name" value="Winged helix' DNA-binding domain"/>
    <property type="match status" value="1"/>
</dbReference>
<dbReference type="PROSITE" id="PS51063">
    <property type="entry name" value="HTH_CRP_2"/>
    <property type="match status" value="1"/>
</dbReference>
<dbReference type="GO" id="GO:0003677">
    <property type="term" value="F:DNA binding"/>
    <property type="evidence" value="ECO:0007669"/>
    <property type="project" value="UniProtKB-KW"/>
</dbReference>
<dbReference type="InterPro" id="IPR036390">
    <property type="entry name" value="WH_DNA-bd_sf"/>
</dbReference>
<dbReference type="Gene3D" id="1.10.10.10">
    <property type="entry name" value="Winged helix-like DNA-binding domain superfamily/Winged helix DNA-binding domain"/>
    <property type="match status" value="1"/>
</dbReference>
<keyword evidence="2" id="KW-0238">DNA-binding</keyword>
<dbReference type="SMART" id="SM00100">
    <property type="entry name" value="cNMP"/>
    <property type="match status" value="1"/>
</dbReference>
<evidence type="ECO:0000259" key="4">
    <source>
        <dbReference type="PROSITE" id="PS50042"/>
    </source>
</evidence>
<name>A0A6M1S6A5_9HYPH</name>
<dbReference type="InterPro" id="IPR018335">
    <property type="entry name" value="Tscrpt_reg_HTH_Crp-type_CS"/>
</dbReference>
<dbReference type="InterPro" id="IPR014710">
    <property type="entry name" value="RmlC-like_jellyroll"/>
</dbReference>
<evidence type="ECO:0000259" key="5">
    <source>
        <dbReference type="PROSITE" id="PS51063"/>
    </source>
</evidence>
<dbReference type="InterPro" id="IPR018490">
    <property type="entry name" value="cNMP-bd_dom_sf"/>
</dbReference>
<feature type="domain" description="Cyclic nucleotide-binding" evidence="4">
    <location>
        <begin position="40"/>
        <end position="118"/>
    </location>
</feature>